<evidence type="ECO:0000313" key="5">
    <source>
        <dbReference type="Proteomes" id="UP000440224"/>
    </source>
</evidence>
<dbReference type="OrthoDB" id="327733at2"/>
<dbReference type="Pfam" id="PF09423">
    <property type="entry name" value="PhoD"/>
    <property type="match status" value="1"/>
</dbReference>
<dbReference type="PANTHER" id="PTHR43606:SF1">
    <property type="entry name" value="PHOD-LIKE PHOSPHATASE METALLOPHOSPHATASE DOMAIN-CONTAINING PROTEIN"/>
    <property type="match status" value="1"/>
</dbReference>
<evidence type="ECO:0000256" key="1">
    <source>
        <dbReference type="SAM" id="SignalP"/>
    </source>
</evidence>
<dbReference type="RefSeq" id="WP_153822610.1">
    <property type="nucleotide sequence ID" value="NZ_WJIE01000009.1"/>
</dbReference>
<dbReference type="Pfam" id="PF16655">
    <property type="entry name" value="PhoD_N"/>
    <property type="match status" value="1"/>
</dbReference>
<feature type="chain" id="PRO_5026658468" evidence="1">
    <location>
        <begin position="25"/>
        <end position="516"/>
    </location>
</feature>
<dbReference type="InterPro" id="IPR029052">
    <property type="entry name" value="Metallo-depent_PP-like"/>
</dbReference>
<dbReference type="Gene3D" id="3.60.21.70">
    <property type="entry name" value="PhoD-like phosphatase"/>
    <property type="match status" value="1"/>
</dbReference>
<name>A0A6N7PU79_9BACT</name>
<feature type="signal peptide" evidence="1">
    <location>
        <begin position="1"/>
        <end position="24"/>
    </location>
</feature>
<dbReference type="SUPFAM" id="SSF56300">
    <property type="entry name" value="Metallo-dependent phosphatases"/>
    <property type="match status" value="1"/>
</dbReference>
<keyword evidence="1" id="KW-0732">Signal</keyword>
<accession>A0A6N7PU79</accession>
<evidence type="ECO:0000259" key="3">
    <source>
        <dbReference type="Pfam" id="PF16655"/>
    </source>
</evidence>
<dbReference type="InterPro" id="IPR018946">
    <property type="entry name" value="PhoD-like_MPP"/>
</dbReference>
<dbReference type="PANTHER" id="PTHR43606">
    <property type="entry name" value="PHOSPHATASE, PUTATIVE (AFU_ORTHOLOGUE AFUA_6G08710)-RELATED"/>
    <property type="match status" value="1"/>
</dbReference>
<dbReference type="Gene3D" id="2.60.40.380">
    <property type="entry name" value="Purple acid phosphatase-like, N-terminal"/>
    <property type="match status" value="1"/>
</dbReference>
<sequence>MSTPPRPLFLPRRDFLLGSLSALALPSCAGSCGSPGIVTPASARPLLPYGVQTGDPTAAGVVLWSKTDRPARMFVEWGTDERLGDARKLEGPLATAEGDFTARVELQGLPPGRRIHYRVVFEADDAGRARSEPTLGSLRAPPGPGEDVRIVWSGDTAGQHYGIDVARGGMKTYASIAKVMPDLFIHSGDRIYADDPLAESIDLADGSVWKNLVTPAKSKVAETLEEFRGNFAYNFLDENVRRLHAAVPTIVQWDDHEVHNNWFPGQVLADSRYTERRASVLATRAKQAMFEYAPMRQGPIHRLLSYGPRVDVFVLDARSFRGPNGANREEKAPAAALGEAQTTWLREALARSTATWKIIACDQPLALVIPDDATTQEGFANGEGPPLGRELEIASILSFLQEQKIKNVLWVTADVHYAAAHHYHPSRAKFARFDPFWEFVAGPLHAMTFGPAPLDETFGPEVKFQNRRPGDPPVGPEGGKQSFGMLAIDGKSGRLRASLHDGDGNEMWGVEIEAEV</sequence>
<comment type="caution">
    <text evidence="4">The sequence shown here is derived from an EMBL/GenBank/DDBJ whole genome shotgun (WGS) entry which is preliminary data.</text>
</comment>
<dbReference type="PROSITE" id="PS51318">
    <property type="entry name" value="TAT"/>
    <property type="match status" value="1"/>
</dbReference>
<gene>
    <name evidence="4" type="ORF">GF068_28315</name>
</gene>
<dbReference type="InterPro" id="IPR006311">
    <property type="entry name" value="TAT_signal"/>
</dbReference>
<feature type="domain" description="Phospholipase D N-terminal" evidence="3">
    <location>
        <begin position="50"/>
        <end position="138"/>
    </location>
</feature>
<organism evidence="4 5">
    <name type="scientific">Polyangium spumosum</name>
    <dbReference type="NCBI Taxonomy" id="889282"/>
    <lineage>
        <taxon>Bacteria</taxon>
        <taxon>Pseudomonadati</taxon>
        <taxon>Myxococcota</taxon>
        <taxon>Polyangia</taxon>
        <taxon>Polyangiales</taxon>
        <taxon>Polyangiaceae</taxon>
        <taxon>Polyangium</taxon>
    </lineage>
</organism>
<reference evidence="4 5" key="1">
    <citation type="submission" date="2019-10" db="EMBL/GenBank/DDBJ databases">
        <title>A soil myxobacterium in the family Polyangiaceae.</title>
        <authorList>
            <person name="Li Y."/>
            <person name="Wang J."/>
        </authorList>
    </citation>
    <scope>NUCLEOTIDE SEQUENCE [LARGE SCALE GENOMIC DNA]</scope>
    <source>
        <strain evidence="4 5">DSM 14734</strain>
    </source>
</reference>
<dbReference type="EMBL" id="WJIE01000009">
    <property type="protein sequence ID" value="MRG95792.1"/>
    <property type="molecule type" value="Genomic_DNA"/>
</dbReference>
<evidence type="ECO:0000313" key="4">
    <source>
        <dbReference type="EMBL" id="MRG95792.1"/>
    </source>
</evidence>
<dbReference type="InterPro" id="IPR032093">
    <property type="entry name" value="PhoD_N"/>
</dbReference>
<dbReference type="Proteomes" id="UP000440224">
    <property type="component" value="Unassembled WGS sequence"/>
</dbReference>
<feature type="domain" description="PhoD-like phosphatase metallophosphatase" evidence="2">
    <location>
        <begin position="156"/>
        <end position="497"/>
    </location>
</feature>
<proteinExistence type="predicted"/>
<dbReference type="CDD" id="cd07389">
    <property type="entry name" value="MPP_PhoD"/>
    <property type="match status" value="1"/>
</dbReference>
<evidence type="ECO:0000259" key="2">
    <source>
        <dbReference type="Pfam" id="PF09423"/>
    </source>
</evidence>
<dbReference type="InterPro" id="IPR038607">
    <property type="entry name" value="PhoD-like_sf"/>
</dbReference>
<protein>
    <submittedName>
        <fullName evidence="4">Alkaline phosphatase</fullName>
    </submittedName>
</protein>
<keyword evidence="5" id="KW-1185">Reference proteome</keyword>
<dbReference type="AlphaFoldDB" id="A0A6N7PU79"/>
<dbReference type="InterPro" id="IPR052900">
    <property type="entry name" value="Phospholipid_Metab_Enz"/>
</dbReference>